<feature type="transmembrane region" description="Helical" evidence="2">
    <location>
        <begin position="38"/>
        <end position="56"/>
    </location>
</feature>
<dbReference type="AlphaFoldDB" id="A0AAD9KCU5"/>
<dbReference type="EMBL" id="JAODUP010000011">
    <property type="protein sequence ID" value="KAK2169308.1"/>
    <property type="molecule type" value="Genomic_DNA"/>
</dbReference>
<feature type="non-terminal residue" evidence="3">
    <location>
        <position position="1"/>
    </location>
</feature>
<gene>
    <name evidence="3" type="ORF">LSH36_11g06041</name>
</gene>
<proteinExistence type="predicted"/>
<dbReference type="GO" id="GO:0042554">
    <property type="term" value="P:superoxide anion generation"/>
    <property type="evidence" value="ECO:0007669"/>
    <property type="project" value="TreeGrafter"/>
</dbReference>
<comment type="caution">
    <text evidence="3">The sequence shown here is derived from an EMBL/GenBank/DDBJ whole genome shotgun (WGS) entry which is preliminary data.</text>
</comment>
<sequence length="97" mass="10941">TGLCWSRGTAAVINLNLAVLLVPMCRAIFGAVRRPGSVTWLWTLLPLCIYTGDMLYRFVNRQYNSAVITSATLLQGQILELQIRKDNFKCRPGQVKR</sequence>
<protein>
    <submittedName>
        <fullName evidence="3">Uncharacterized protein</fullName>
    </submittedName>
</protein>
<feature type="transmembrane region" description="Helical" evidence="2">
    <location>
        <begin position="12"/>
        <end position="32"/>
    </location>
</feature>
<evidence type="ECO:0000256" key="1">
    <source>
        <dbReference type="ARBA" id="ARBA00023002"/>
    </source>
</evidence>
<dbReference type="PANTHER" id="PTHR11972">
    <property type="entry name" value="NADPH OXIDASE"/>
    <property type="match status" value="1"/>
</dbReference>
<keyword evidence="2" id="KW-1133">Transmembrane helix</keyword>
<organism evidence="3 4">
    <name type="scientific">Paralvinella palmiformis</name>
    <dbReference type="NCBI Taxonomy" id="53620"/>
    <lineage>
        <taxon>Eukaryota</taxon>
        <taxon>Metazoa</taxon>
        <taxon>Spiralia</taxon>
        <taxon>Lophotrochozoa</taxon>
        <taxon>Annelida</taxon>
        <taxon>Polychaeta</taxon>
        <taxon>Sedentaria</taxon>
        <taxon>Canalipalpata</taxon>
        <taxon>Terebellida</taxon>
        <taxon>Terebelliformia</taxon>
        <taxon>Alvinellidae</taxon>
        <taxon>Paralvinella</taxon>
    </lineage>
</organism>
<name>A0AAD9KCU5_9ANNE</name>
<keyword evidence="4" id="KW-1185">Reference proteome</keyword>
<dbReference type="GO" id="GO:0043020">
    <property type="term" value="C:NADPH oxidase complex"/>
    <property type="evidence" value="ECO:0007669"/>
    <property type="project" value="TreeGrafter"/>
</dbReference>
<evidence type="ECO:0000256" key="2">
    <source>
        <dbReference type="SAM" id="Phobius"/>
    </source>
</evidence>
<evidence type="ECO:0000313" key="3">
    <source>
        <dbReference type="EMBL" id="KAK2169308.1"/>
    </source>
</evidence>
<evidence type="ECO:0000313" key="4">
    <source>
        <dbReference type="Proteomes" id="UP001208570"/>
    </source>
</evidence>
<dbReference type="Proteomes" id="UP001208570">
    <property type="component" value="Unassembled WGS sequence"/>
</dbReference>
<accession>A0AAD9KCU5</accession>
<reference evidence="3" key="1">
    <citation type="journal article" date="2023" name="Mol. Biol. Evol.">
        <title>Third-Generation Sequencing Reveals the Adaptive Role of the Epigenome in Three Deep-Sea Polychaetes.</title>
        <authorList>
            <person name="Perez M."/>
            <person name="Aroh O."/>
            <person name="Sun Y."/>
            <person name="Lan Y."/>
            <person name="Juniper S.K."/>
            <person name="Young C.R."/>
            <person name="Angers B."/>
            <person name="Qian P.Y."/>
        </authorList>
    </citation>
    <scope>NUCLEOTIDE SEQUENCE</scope>
    <source>
        <strain evidence="3">P08H-3</strain>
    </source>
</reference>
<keyword evidence="1" id="KW-0560">Oxidoreductase</keyword>
<dbReference type="InterPro" id="IPR050369">
    <property type="entry name" value="RBOH/FRE"/>
</dbReference>
<keyword evidence="2" id="KW-0812">Transmembrane</keyword>
<dbReference type="GO" id="GO:0006952">
    <property type="term" value="P:defense response"/>
    <property type="evidence" value="ECO:0007669"/>
    <property type="project" value="TreeGrafter"/>
</dbReference>
<keyword evidence="2" id="KW-0472">Membrane</keyword>
<dbReference type="GO" id="GO:0016175">
    <property type="term" value="F:superoxide-generating NAD(P)H oxidase activity"/>
    <property type="evidence" value="ECO:0007669"/>
    <property type="project" value="TreeGrafter"/>
</dbReference>
<dbReference type="PANTHER" id="PTHR11972:SF153">
    <property type="entry name" value="SUPEROXIDE-GENERATING NADPH OXIDASE HEAVY CHAIN SUBUNIT A"/>
    <property type="match status" value="1"/>
</dbReference>